<dbReference type="PRINTS" id="PR00320">
    <property type="entry name" value="GPROTEINBRPT"/>
</dbReference>
<feature type="repeat" description="WD" evidence="3">
    <location>
        <begin position="77"/>
        <end position="118"/>
    </location>
</feature>
<evidence type="ECO:0000256" key="1">
    <source>
        <dbReference type="ARBA" id="ARBA00022574"/>
    </source>
</evidence>
<dbReference type="SUPFAM" id="SSF50978">
    <property type="entry name" value="WD40 repeat-like"/>
    <property type="match status" value="1"/>
</dbReference>
<evidence type="ECO:0000256" key="3">
    <source>
        <dbReference type="PROSITE-ProRule" id="PRU00221"/>
    </source>
</evidence>
<reference evidence="4 5" key="1">
    <citation type="submission" date="2014-06" db="EMBL/GenBank/DDBJ databases">
        <authorList>
            <consortium name="DOE Joint Genome Institute"/>
            <person name="Kuo A."/>
            <person name="Kohler A."/>
            <person name="Nagy L.G."/>
            <person name="Floudas D."/>
            <person name="Copeland A."/>
            <person name="Barry K.W."/>
            <person name="Cichocki N."/>
            <person name="Veneault-Fourrey C."/>
            <person name="LaButti K."/>
            <person name="Lindquist E.A."/>
            <person name="Lipzen A."/>
            <person name="Lundell T."/>
            <person name="Morin E."/>
            <person name="Murat C."/>
            <person name="Sun H."/>
            <person name="Tunlid A."/>
            <person name="Henrissat B."/>
            <person name="Grigoriev I.V."/>
            <person name="Hibbett D.S."/>
            <person name="Martin F."/>
            <person name="Nordberg H.P."/>
            <person name="Cantor M.N."/>
            <person name="Hua S.X."/>
        </authorList>
    </citation>
    <scope>NUCLEOTIDE SEQUENCE [LARGE SCALE GENOMIC DNA]</scope>
    <source>
        <strain evidence="4 5">ATCC 200175</strain>
    </source>
</reference>
<keyword evidence="5" id="KW-1185">Reference proteome</keyword>
<dbReference type="SMART" id="SM00320">
    <property type="entry name" value="WD40"/>
    <property type="match status" value="6"/>
</dbReference>
<dbReference type="Pfam" id="PF00400">
    <property type="entry name" value="WD40"/>
    <property type="match status" value="5"/>
</dbReference>
<dbReference type="PANTHER" id="PTHR19848:SF8">
    <property type="entry name" value="F-BOX AND WD REPEAT DOMAIN CONTAINING 7"/>
    <property type="match status" value="1"/>
</dbReference>
<keyword evidence="1 3" id="KW-0853">WD repeat</keyword>
<evidence type="ECO:0000313" key="4">
    <source>
        <dbReference type="EMBL" id="KIJ09566.1"/>
    </source>
</evidence>
<evidence type="ECO:0000313" key="5">
    <source>
        <dbReference type="Proteomes" id="UP000053647"/>
    </source>
</evidence>
<dbReference type="Proteomes" id="UP000053647">
    <property type="component" value="Unassembled WGS sequence"/>
</dbReference>
<organism evidence="4 5">
    <name type="scientific">Paxillus involutus ATCC 200175</name>
    <dbReference type="NCBI Taxonomy" id="664439"/>
    <lineage>
        <taxon>Eukaryota</taxon>
        <taxon>Fungi</taxon>
        <taxon>Dikarya</taxon>
        <taxon>Basidiomycota</taxon>
        <taxon>Agaricomycotina</taxon>
        <taxon>Agaricomycetes</taxon>
        <taxon>Agaricomycetidae</taxon>
        <taxon>Boletales</taxon>
        <taxon>Paxilineae</taxon>
        <taxon>Paxillaceae</taxon>
        <taxon>Paxillus</taxon>
    </lineage>
</organism>
<evidence type="ECO:0000256" key="2">
    <source>
        <dbReference type="ARBA" id="ARBA00022737"/>
    </source>
</evidence>
<accession>A0A0C9TQX5</accession>
<feature type="repeat" description="WD" evidence="3">
    <location>
        <begin position="36"/>
        <end position="77"/>
    </location>
</feature>
<dbReference type="CDD" id="cd00200">
    <property type="entry name" value="WD40"/>
    <property type="match status" value="1"/>
</dbReference>
<sequence length="267" mass="29579">MVTCVRFCLDEDKLVTGSSDNTLRIWNRTTGAMEVLRGHTDYVWDVDVSRDGKMIVSGSGDKTARIWNVELGEMMQALDHKDWVVSVQFSPNSNGVVSGSRDGTVRVWSVETGELAFEPIECHGQTVFCVCYSPSGDRIASGASSVQIWDALTGSGIVSIRNSEVESLAWTADGTHVIGGRQSEVTIWNLHTGEQLRMWKAHADEWIKLSLSPSGNHLATSPWDDNTALVFDISTGEQIAAILKHIERECPRNCLLFIRAVHCNRMR</sequence>
<dbReference type="EMBL" id="KN819451">
    <property type="protein sequence ID" value="KIJ09566.1"/>
    <property type="molecule type" value="Genomic_DNA"/>
</dbReference>
<dbReference type="PANTHER" id="PTHR19848">
    <property type="entry name" value="WD40 REPEAT PROTEIN"/>
    <property type="match status" value="1"/>
</dbReference>
<evidence type="ECO:0008006" key="6">
    <source>
        <dbReference type="Google" id="ProtNLM"/>
    </source>
</evidence>
<dbReference type="InterPro" id="IPR020472">
    <property type="entry name" value="WD40_PAC1"/>
</dbReference>
<dbReference type="InterPro" id="IPR001680">
    <property type="entry name" value="WD40_rpt"/>
</dbReference>
<feature type="repeat" description="WD" evidence="3">
    <location>
        <begin position="1"/>
        <end position="36"/>
    </location>
</feature>
<protein>
    <recommendedName>
        <fullName evidence="6">WD40 repeat-like protein</fullName>
    </recommendedName>
</protein>
<proteinExistence type="predicted"/>
<dbReference type="InterPro" id="IPR036322">
    <property type="entry name" value="WD40_repeat_dom_sf"/>
</dbReference>
<dbReference type="OrthoDB" id="6262491at2759"/>
<name>A0A0C9TQX5_PAXIN</name>
<reference evidence="5" key="2">
    <citation type="submission" date="2015-01" db="EMBL/GenBank/DDBJ databases">
        <title>Evolutionary Origins and Diversification of the Mycorrhizal Mutualists.</title>
        <authorList>
            <consortium name="DOE Joint Genome Institute"/>
            <consortium name="Mycorrhizal Genomics Consortium"/>
            <person name="Kohler A."/>
            <person name="Kuo A."/>
            <person name="Nagy L.G."/>
            <person name="Floudas D."/>
            <person name="Copeland A."/>
            <person name="Barry K.W."/>
            <person name="Cichocki N."/>
            <person name="Veneault-Fourrey C."/>
            <person name="LaButti K."/>
            <person name="Lindquist E.A."/>
            <person name="Lipzen A."/>
            <person name="Lundell T."/>
            <person name="Morin E."/>
            <person name="Murat C."/>
            <person name="Riley R."/>
            <person name="Ohm R."/>
            <person name="Sun H."/>
            <person name="Tunlid A."/>
            <person name="Henrissat B."/>
            <person name="Grigoriev I.V."/>
            <person name="Hibbett D.S."/>
            <person name="Martin F."/>
        </authorList>
    </citation>
    <scope>NUCLEOTIDE SEQUENCE [LARGE SCALE GENOMIC DNA]</scope>
    <source>
        <strain evidence="5">ATCC 200175</strain>
    </source>
</reference>
<gene>
    <name evidence="4" type="ORF">PAXINDRAFT_87305</name>
</gene>
<keyword evidence="2" id="KW-0677">Repeat</keyword>
<dbReference type="AlphaFoldDB" id="A0A0C9TQX5"/>
<dbReference type="HOGENOM" id="CLU_000288_57_33_1"/>
<dbReference type="InterPro" id="IPR019775">
    <property type="entry name" value="WD40_repeat_CS"/>
</dbReference>
<dbReference type="PROSITE" id="PS50294">
    <property type="entry name" value="WD_REPEATS_REGION"/>
    <property type="match status" value="3"/>
</dbReference>
<dbReference type="PROSITE" id="PS50082">
    <property type="entry name" value="WD_REPEATS_2"/>
    <property type="match status" value="3"/>
</dbReference>
<dbReference type="Gene3D" id="2.130.10.10">
    <property type="entry name" value="YVTN repeat-like/Quinoprotein amine dehydrogenase"/>
    <property type="match status" value="2"/>
</dbReference>
<dbReference type="InterPro" id="IPR015943">
    <property type="entry name" value="WD40/YVTN_repeat-like_dom_sf"/>
</dbReference>
<dbReference type="PROSITE" id="PS00678">
    <property type="entry name" value="WD_REPEATS_1"/>
    <property type="match status" value="1"/>
</dbReference>